<feature type="region of interest" description="Disordered" evidence="1">
    <location>
        <begin position="550"/>
        <end position="573"/>
    </location>
</feature>
<dbReference type="PROSITE" id="PS50181">
    <property type="entry name" value="FBOX"/>
    <property type="match status" value="1"/>
</dbReference>
<feature type="compositionally biased region" description="Acidic residues" evidence="1">
    <location>
        <begin position="760"/>
        <end position="779"/>
    </location>
</feature>
<reference evidence="3 4" key="1">
    <citation type="journal article" date="2015" name="Front. Microbiol.">
        <title>Genome sequence of the plant growth promoting endophytic yeast Rhodotorula graminis WP1.</title>
        <authorList>
            <person name="Firrincieli A."/>
            <person name="Otillar R."/>
            <person name="Salamov A."/>
            <person name="Schmutz J."/>
            <person name="Khan Z."/>
            <person name="Redman R.S."/>
            <person name="Fleck N.D."/>
            <person name="Lindquist E."/>
            <person name="Grigoriev I.V."/>
            <person name="Doty S.L."/>
        </authorList>
    </citation>
    <scope>NUCLEOTIDE SEQUENCE [LARGE SCALE GENOMIC DNA]</scope>
    <source>
        <strain evidence="3 4">WP1</strain>
    </source>
</reference>
<dbReference type="RefSeq" id="XP_018270101.1">
    <property type="nucleotide sequence ID" value="XM_018417414.1"/>
</dbReference>
<keyword evidence="4" id="KW-1185">Reference proteome</keyword>
<feature type="region of interest" description="Disordered" evidence="1">
    <location>
        <begin position="1"/>
        <end position="95"/>
    </location>
</feature>
<accession>A0A0P9GKV1</accession>
<evidence type="ECO:0000313" key="3">
    <source>
        <dbReference type="EMBL" id="KPV74052.1"/>
    </source>
</evidence>
<dbReference type="Gene3D" id="1.20.1280.50">
    <property type="match status" value="1"/>
</dbReference>
<evidence type="ECO:0000259" key="2">
    <source>
        <dbReference type="PROSITE" id="PS50181"/>
    </source>
</evidence>
<protein>
    <recommendedName>
        <fullName evidence="2">F-box domain-containing protein</fullName>
    </recommendedName>
</protein>
<proteinExistence type="predicted"/>
<feature type="domain" description="F-box" evidence="2">
    <location>
        <begin position="97"/>
        <end position="146"/>
    </location>
</feature>
<dbReference type="InterPro" id="IPR001810">
    <property type="entry name" value="F-box_dom"/>
</dbReference>
<dbReference type="Pfam" id="PF12937">
    <property type="entry name" value="F-box-like"/>
    <property type="match status" value="1"/>
</dbReference>
<evidence type="ECO:0000256" key="1">
    <source>
        <dbReference type="SAM" id="MobiDB-lite"/>
    </source>
</evidence>
<feature type="compositionally biased region" description="Basic and acidic residues" evidence="1">
    <location>
        <begin position="748"/>
        <end position="759"/>
    </location>
</feature>
<feature type="compositionally biased region" description="Acidic residues" evidence="1">
    <location>
        <begin position="25"/>
        <end position="34"/>
    </location>
</feature>
<dbReference type="EMBL" id="KQ474081">
    <property type="protein sequence ID" value="KPV74052.1"/>
    <property type="molecule type" value="Genomic_DNA"/>
</dbReference>
<sequence length="779" mass="87588">MSAHTRPARKSTASTFSYAEAPSSGDEDEDEELSEDGREGGASSSEAKGPTKRTKGKAKAVEVDSGDEGDEDDQPRKKARGPAKGKHRKQKKAKGKLEVLKQLPVEMLTEIFSHLDTDGLLALSMVNKQYRSLLLAKSSTRLWKTARARLGLPDATAGGFTEWQYAELVFGKTCQECGAGKVARADFGIRKRLCRACRSSSMLRTDAKPFRLLDLHPLAKDCVIWPLHSPSQLKWTTDAPYAFIEDLEFYSDKLWEIERTIEHDKREHLPAIGRQRQARMSIQSSSYKETSDDEGITHTASRRAKDIVAARQPLLKQLKKEGFAMFEAAEKLREKIRRRQAQQLSFAERMKQMDRADQIAEKVLESDPRFDTCVFTPTFSSSKLVKREEPLTDAEWERIKPAILKLAERIKKKQDRDAMHHRLQDRQRSLRPRYDKLKDALPSSARPFVPLFIDFLVLSSVKALWQDEAIKLDDTTWAEHLDDIKDELDQYRLDIALHAHDLIVAAAHDPDEPSSPAPEEQEPNLSNDFWLLATSFVGCGIVDCHLSASKTGPGPAPATRSSRQAAADERAAPVGSLEEVLRHMHAWHNGDTFIAKPKRFNDEPRLPVSLSLEVSCAVGALLDLAKLDPATATADHLDAFTAIVSEYLWDNSPSHKSFPTMWRSRKPDKTWLELLRAVKINVDRAAKLSPPESLDPPVIACTLRDPRDWSRLPIRPSKHNAAVAAARGKRKVKIKREVTDDDMSNSSPHEDVSARRKELELEDEEEDQLTDDSSADESS</sequence>
<dbReference type="AlphaFoldDB" id="A0A0P9GKV1"/>
<dbReference type="InterPro" id="IPR036047">
    <property type="entry name" value="F-box-like_dom_sf"/>
</dbReference>
<organism evidence="3 4">
    <name type="scientific">Rhodotorula graminis (strain WP1)</name>
    <dbReference type="NCBI Taxonomy" id="578459"/>
    <lineage>
        <taxon>Eukaryota</taxon>
        <taxon>Fungi</taxon>
        <taxon>Dikarya</taxon>
        <taxon>Basidiomycota</taxon>
        <taxon>Pucciniomycotina</taxon>
        <taxon>Microbotryomycetes</taxon>
        <taxon>Sporidiobolales</taxon>
        <taxon>Sporidiobolaceae</taxon>
        <taxon>Rhodotorula</taxon>
    </lineage>
</organism>
<feature type="region of interest" description="Disordered" evidence="1">
    <location>
        <begin position="718"/>
        <end position="779"/>
    </location>
</feature>
<gene>
    <name evidence="3" type="ORF">RHOBADRAFT_54617</name>
</gene>
<feature type="compositionally biased region" description="Basic residues" evidence="1">
    <location>
        <begin position="77"/>
        <end position="94"/>
    </location>
</feature>
<dbReference type="GeneID" id="28977862"/>
<dbReference type="SUPFAM" id="SSF81383">
    <property type="entry name" value="F-box domain"/>
    <property type="match status" value="1"/>
</dbReference>
<dbReference type="OMA" id="WEWENST"/>
<name>A0A0P9GKV1_RHOGW</name>
<evidence type="ECO:0000313" key="4">
    <source>
        <dbReference type="Proteomes" id="UP000053890"/>
    </source>
</evidence>
<dbReference type="Proteomes" id="UP000053890">
    <property type="component" value="Unassembled WGS sequence"/>
</dbReference>
<feature type="compositionally biased region" description="Acidic residues" evidence="1">
    <location>
        <begin position="64"/>
        <end position="73"/>
    </location>
</feature>
<dbReference type="OrthoDB" id="2526341at2759"/>